<dbReference type="SUPFAM" id="SSF56300">
    <property type="entry name" value="Metallo-dependent phosphatases"/>
    <property type="match status" value="1"/>
</dbReference>
<dbReference type="OMA" id="YLVMESR"/>
<name>A0A1Q9EPG6_SYMMI</name>
<dbReference type="EC" id="3.1.3.16" evidence="8"/>
<dbReference type="PANTHER" id="PTHR11668">
    <property type="entry name" value="SERINE/THREONINE PROTEIN PHOSPHATASE"/>
    <property type="match status" value="1"/>
</dbReference>
<dbReference type="Gene3D" id="3.60.21.10">
    <property type="match status" value="1"/>
</dbReference>
<keyword evidence="4" id="KW-0904">Protein phosphatase</keyword>
<dbReference type="InterPro" id="IPR029052">
    <property type="entry name" value="Metallo-depent_PP-like"/>
</dbReference>
<keyword evidence="3 8" id="KW-0378">Hydrolase</keyword>
<comment type="similarity">
    <text evidence="8">Belongs to the PPP phosphatase family.</text>
</comment>
<feature type="domain" description="Serine/threonine specific protein phosphatases" evidence="10">
    <location>
        <begin position="181"/>
        <end position="186"/>
    </location>
</feature>
<dbReference type="OrthoDB" id="1930084at2759"/>
<keyword evidence="2" id="KW-0479">Metal-binding</keyword>
<dbReference type="InterPro" id="IPR031675">
    <property type="entry name" value="STPPase_N"/>
</dbReference>
<feature type="region of interest" description="Disordered" evidence="9">
    <location>
        <begin position="1"/>
        <end position="23"/>
    </location>
</feature>
<comment type="catalytic activity">
    <reaction evidence="6">
        <text>O-phospho-L-seryl-[protein] + H2O = L-seryl-[protein] + phosphate</text>
        <dbReference type="Rhea" id="RHEA:20629"/>
        <dbReference type="Rhea" id="RHEA-COMP:9863"/>
        <dbReference type="Rhea" id="RHEA-COMP:11604"/>
        <dbReference type="ChEBI" id="CHEBI:15377"/>
        <dbReference type="ChEBI" id="CHEBI:29999"/>
        <dbReference type="ChEBI" id="CHEBI:43474"/>
        <dbReference type="ChEBI" id="CHEBI:83421"/>
        <dbReference type="EC" id="3.1.3.16"/>
    </reaction>
</comment>
<comment type="catalytic activity">
    <reaction evidence="7 8">
        <text>O-phospho-L-threonyl-[protein] + H2O = L-threonyl-[protein] + phosphate</text>
        <dbReference type="Rhea" id="RHEA:47004"/>
        <dbReference type="Rhea" id="RHEA-COMP:11060"/>
        <dbReference type="Rhea" id="RHEA-COMP:11605"/>
        <dbReference type="ChEBI" id="CHEBI:15377"/>
        <dbReference type="ChEBI" id="CHEBI:30013"/>
        <dbReference type="ChEBI" id="CHEBI:43474"/>
        <dbReference type="ChEBI" id="CHEBI:61977"/>
        <dbReference type="EC" id="3.1.3.16"/>
    </reaction>
</comment>
<dbReference type="PRINTS" id="PR00114">
    <property type="entry name" value="STPHPHTASE"/>
</dbReference>
<dbReference type="Pfam" id="PF00149">
    <property type="entry name" value="Metallophos"/>
    <property type="match status" value="1"/>
</dbReference>
<dbReference type="PANTHER" id="PTHR11668:SF300">
    <property type="entry name" value="SERINE_THREONINE-PROTEIN PHOSPHATASE"/>
    <property type="match status" value="1"/>
</dbReference>
<evidence type="ECO:0000256" key="1">
    <source>
        <dbReference type="ARBA" id="ARBA00001936"/>
    </source>
</evidence>
<evidence type="ECO:0000256" key="3">
    <source>
        <dbReference type="ARBA" id="ARBA00022801"/>
    </source>
</evidence>
<evidence type="ECO:0000256" key="9">
    <source>
        <dbReference type="SAM" id="MobiDB-lite"/>
    </source>
</evidence>
<dbReference type="InterPro" id="IPR050341">
    <property type="entry name" value="PP1_catalytic_subunit"/>
</dbReference>
<organism evidence="11 12">
    <name type="scientific">Symbiodinium microadriaticum</name>
    <name type="common">Dinoflagellate</name>
    <name type="synonym">Zooxanthella microadriatica</name>
    <dbReference type="NCBI Taxonomy" id="2951"/>
    <lineage>
        <taxon>Eukaryota</taxon>
        <taxon>Sar</taxon>
        <taxon>Alveolata</taxon>
        <taxon>Dinophyceae</taxon>
        <taxon>Suessiales</taxon>
        <taxon>Symbiodiniaceae</taxon>
        <taxon>Symbiodinium</taxon>
    </lineage>
</organism>
<dbReference type="AlphaFoldDB" id="A0A1Q9EPG6"/>
<dbReference type="InterPro" id="IPR004843">
    <property type="entry name" value="Calcineurin-like_PHP"/>
</dbReference>
<evidence type="ECO:0000313" key="12">
    <source>
        <dbReference type="Proteomes" id="UP000186817"/>
    </source>
</evidence>
<dbReference type="GO" id="GO:0005737">
    <property type="term" value="C:cytoplasm"/>
    <property type="evidence" value="ECO:0007669"/>
    <property type="project" value="UniProtKB-ARBA"/>
</dbReference>
<evidence type="ECO:0000256" key="6">
    <source>
        <dbReference type="ARBA" id="ARBA00047761"/>
    </source>
</evidence>
<evidence type="ECO:0000256" key="5">
    <source>
        <dbReference type="ARBA" id="ARBA00023211"/>
    </source>
</evidence>
<comment type="caution">
    <text evidence="11">The sequence shown here is derived from an EMBL/GenBank/DDBJ whole genome shotgun (WGS) entry which is preliminary data.</text>
</comment>
<dbReference type="CDD" id="cd07414">
    <property type="entry name" value="MPP_PP1_PPKL"/>
    <property type="match status" value="1"/>
</dbReference>
<proteinExistence type="inferred from homology"/>
<gene>
    <name evidence="11" type="primary">pph-3</name>
    <name evidence="11" type="ORF">AK812_SmicGene7040</name>
</gene>
<keyword evidence="12" id="KW-1185">Reference proteome</keyword>
<evidence type="ECO:0000256" key="2">
    <source>
        <dbReference type="ARBA" id="ARBA00022723"/>
    </source>
</evidence>
<dbReference type="SMART" id="SM00156">
    <property type="entry name" value="PP2Ac"/>
    <property type="match status" value="1"/>
</dbReference>
<evidence type="ECO:0000256" key="4">
    <source>
        <dbReference type="ARBA" id="ARBA00022912"/>
    </source>
</evidence>
<evidence type="ECO:0000259" key="10">
    <source>
        <dbReference type="PROSITE" id="PS00125"/>
    </source>
</evidence>
<dbReference type="GO" id="GO:0004722">
    <property type="term" value="F:protein serine/threonine phosphatase activity"/>
    <property type="evidence" value="ECO:0007669"/>
    <property type="project" value="UniProtKB-EC"/>
</dbReference>
<evidence type="ECO:0000313" key="11">
    <source>
        <dbReference type="EMBL" id="OLQ09334.1"/>
    </source>
</evidence>
<keyword evidence="5" id="KW-0464">Manganese</keyword>
<dbReference type="GO" id="GO:0046872">
    <property type="term" value="F:metal ion binding"/>
    <property type="evidence" value="ECO:0007669"/>
    <property type="project" value="UniProtKB-KW"/>
</dbReference>
<accession>A0A1Q9EPG6</accession>
<sequence length="362" mass="41070">MKDASSSAFHTDDRFLQQGEEDAEEADSQFPLILSGCEADQVRLFVFLRSARKPGLRRGSMKKTDDLDIDEVVDKCLEVKGGKPGKLVQIPEGQVKGLCTTVRAIFLDQSPLLELEAPLKICGDVHGQYHDLLRLFEYGGFPPESNYLFLGDYVDRGKQSLETIILLFSYKVKFPENFFLLRGNHECASITRIYGFYDECKRRYNIKLWKQFCDVFNCMPVCAIIDEKIICMHGGLSPEITSFDQVKRIVRPTDVPDTGLICDLLWADPDKDIAGWAENDRGVSFIFGPDVVTSFLQKHDMDLVCRAHQVVEDGYEFFAKRQLITLFSAPNYCGEFDNAGAMMSIDETLMCSFKVLKPVKKK</sequence>
<dbReference type="PROSITE" id="PS00125">
    <property type="entry name" value="SER_THR_PHOSPHATASE"/>
    <property type="match status" value="1"/>
</dbReference>
<comment type="cofactor">
    <cofactor evidence="1">
        <name>Mn(2+)</name>
        <dbReference type="ChEBI" id="CHEBI:29035"/>
    </cofactor>
</comment>
<evidence type="ECO:0000256" key="8">
    <source>
        <dbReference type="RuleBase" id="RU004273"/>
    </source>
</evidence>
<dbReference type="InterPro" id="IPR006186">
    <property type="entry name" value="Ser/Thr-sp_prot-phosphatase"/>
</dbReference>
<dbReference type="FunFam" id="3.60.21.10:FF:000047">
    <property type="entry name" value="Serine/threonine-protein phosphatase"/>
    <property type="match status" value="1"/>
</dbReference>
<dbReference type="Pfam" id="PF16891">
    <property type="entry name" value="STPPase_N"/>
    <property type="match status" value="1"/>
</dbReference>
<protein>
    <recommendedName>
        <fullName evidence="8">Serine/threonine-protein phosphatase</fullName>
        <ecNumber evidence="8">3.1.3.16</ecNumber>
    </recommendedName>
</protein>
<dbReference type="EMBL" id="LSRX01000098">
    <property type="protein sequence ID" value="OLQ09334.1"/>
    <property type="molecule type" value="Genomic_DNA"/>
</dbReference>
<dbReference type="GO" id="GO:0005634">
    <property type="term" value="C:nucleus"/>
    <property type="evidence" value="ECO:0007669"/>
    <property type="project" value="TreeGrafter"/>
</dbReference>
<dbReference type="Proteomes" id="UP000186817">
    <property type="component" value="Unassembled WGS sequence"/>
</dbReference>
<reference evidence="11 12" key="1">
    <citation type="submission" date="2016-02" db="EMBL/GenBank/DDBJ databases">
        <title>Genome analysis of coral dinoflagellate symbionts highlights evolutionary adaptations to a symbiotic lifestyle.</title>
        <authorList>
            <person name="Aranda M."/>
            <person name="Li Y."/>
            <person name="Liew Y.J."/>
            <person name="Baumgarten S."/>
            <person name="Simakov O."/>
            <person name="Wilson M."/>
            <person name="Piel J."/>
            <person name="Ashoor H."/>
            <person name="Bougouffa S."/>
            <person name="Bajic V.B."/>
            <person name="Ryu T."/>
            <person name="Ravasi T."/>
            <person name="Bayer T."/>
            <person name="Micklem G."/>
            <person name="Kim H."/>
            <person name="Bhak J."/>
            <person name="Lajeunesse T.C."/>
            <person name="Voolstra C.R."/>
        </authorList>
    </citation>
    <scope>NUCLEOTIDE SEQUENCE [LARGE SCALE GENOMIC DNA]</scope>
    <source>
        <strain evidence="11 12">CCMP2467</strain>
    </source>
</reference>
<evidence type="ECO:0000256" key="7">
    <source>
        <dbReference type="ARBA" id="ARBA00048336"/>
    </source>
</evidence>